<reference evidence="2" key="1">
    <citation type="submission" date="2022-09" db="EMBL/GenBank/DDBJ databases">
        <authorList>
            <person name="Yuan C."/>
            <person name="Ke Z."/>
        </authorList>
    </citation>
    <scope>NUCLEOTIDE SEQUENCE</scope>
    <source>
        <strain evidence="2">LB-8</strain>
    </source>
</reference>
<dbReference type="Proteomes" id="UP001155483">
    <property type="component" value="Unassembled WGS sequence"/>
</dbReference>
<dbReference type="RefSeq" id="WP_279298420.1">
    <property type="nucleotide sequence ID" value="NZ_JAOTIF010000016.1"/>
</dbReference>
<name>A0A9X2XY62_9BACT</name>
<reference evidence="2" key="2">
    <citation type="submission" date="2023-04" db="EMBL/GenBank/DDBJ databases">
        <title>Paracnuella aquatica gen. nov., sp. nov., a member of the family Chitinophagaceae isolated from a hot spring.</title>
        <authorList>
            <person name="Wang C."/>
        </authorList>
    </citation>
    <scope>NUCLEOTIDE SEQUENCE</scope>
    <source>
        <strain evidence="2">LB-8</strain>
    </source>
</reference>
<evidence type="ECO:0000313" key="3">
    <source>
        <dbReference type="Proteomes" id="UP001155483"/>
    </source>
</evidence>
<keyword evidence="3" id="KW-1185">Reference proteome</keyword>
<dbReference type="EMBL" id="JAOTIF010000016">
    <property type="protein sequence ID" value="MCU7550981.1"/>
    <property type="molecule type" value="Genomic_DNA"/>
</dbReference>
<feature type="chain" id="PRO_5040810061" evidence="1">
    <location>
        <begin position="22"/>
        <end position="180"/>
    </location>
</feature>
<evidence type="ECO:0000256" key="1">
    <source>
        <dbReference type="SAM" id="SignalP"/>
    </source>
</evidence>
<protein>
    <submittedName>
        <fullName evidence="2">DUF3575 domain-containing protein</fullName>
    </submittedName>
</protein>
<sequence length="180" mass="19724">MKKNLFLVVFMIVAIASQAQGGPKNVVKINPLSLIVATGNISFERAVSQNKSVQLGAYYSGIGLGDFKYDGYGITPEFRFYFGAMGAALNGGYVAPFARYQNFSITNKETKERATFETVGGGAIAGWQRSWQSGFTLDIFAGPSYSNIKFKDRTQEEDFDVKYGMKGLRLRTGISLGVSF</sequence>
<dbReference type="AlphaFoldDB" id="A0A9X2XY62"/>
<dbReference type="InterPro" id="IPR021958">
    <property type="entry name" value="DUF3575"/>
</dbReference>
<comment type="caution">
    <text evidence="2">The sequence shown here is derived from an EMBL/GenBank/DDBJ whole genome shotgun (WGS) entry which is preliminary data.</text>
</comment>
<feature type="signal peptide" evidence="1">
    <location>
        <begin position="1"/>
        <end position="21"/>
    </location>
</feature>
<dbReference type="Pfam" id="PF12099">
    <property type="entry name" value="DUF3575"/>
    <property type="match status" value="1"/>
</dbReference>
<organism evidence="2 3">
    <name type="scientific">Paraflavisolibacter caeni</name>
    <dbReference type="NCBI Taxonomy" id="2982496"/>
    <lineage>
        <taxon>Bacteria</taxon>
        <taxon>Pseudomonadati</taxon>
        <taxon>Bacteroidota</taxon>
        <taxon>Chitinophagia</taxon>
        <taxon>Chitinophagales</taxon>
        <taxon>Chitinophagaceae</taxon>
        <taxon>Paraflavisolibacter</taxon>
    </lineage>
</organism>
<proteinExistence type="predicted"/>
<gene>
    <name evidence="2" type="ORF">OCK74_17820</name>
</gene>
<keyword evidence="1" id="KW-0732">Signal</keyword>
<accession>A0A9X2XY62</accession>
<evidence type="ECO:0000313" key="2">
    <source>
        <dbReference type="EMBL" id="MCU7550981.1"/>
    </source>
</evidence>